<evidence type="ECO:0000313" key="4">
    <source>
        <dbReference type="Proteomes" id="UP000799291"/>
    </source>
</evidence>
<name>A0A6G1JDX3_9PLEO</name>
<dbReference type="Proteomes" id="UP000799291">
    <property type="component" value="Unassembled WGS sequence"/>
</dbReference>
<organism evidence="3 4">
    <name type="scientific">Lentithecium fluviatile CBS 122367</name>
    <dbReference type="NCBI Taxonomy" id="1168545"/>
    <lineage>
        <taxon>Eukaryota</taxon>
        <taxon>Fungi</taxon>
        <taxon>Dikarya</taxon>
        <taxon>Ascomycota</taxon>
        <taxon>Pezizomycotina</taxon>
        <taxon>Dothideomycetes</taxon>
        <taxon>Pleosporomycetidae</taxon>
        <taxon>Pleosporales</taxon>
        <taxon>Massarineae</taxon>
        <taxon>Lentitheciaceae</taxon>
        <taxon>Lentithecium</taxon>
    </lineage>
</organism>
<dbReference type="EMBL" id="MU005573">
    <property type="protein sequence ID" value="KAF2688431.1"/>
    <property type="molecule type" value="Genomic_DNA"/>
</dbReference>
<dbReference type="PANTHER" id="PTHR43283">
    <property type="entry name" value="BETA-LACTAMASE-RELATED"/>
    <property type="match status" value="1"/>
</dbReference>
<dbReference type="PANTHER" id="PTHR43283:SF3">
    <property type="entry name" value="BETA-LACTAMASE FAMILY PROTEIN (AFU_ORTHOLOGUE AFUA_5G07500)"/>
    <property type="match status" value="1"/>
</dbReference>
<evidence type="ECO:0000313" key="3">
    <source>
        <dbReference type="EMBL" id="KAF2688431.1"/>
    </source>
</evidence>
<evidence type="ECO:0000259" key="1">
    <source>
        <dbReference type="Pfam" id="PF00144"/>
    </source>
</evidence>
<dbReference type="InterPro" id="IPR001466">
    <property type="entry name" value="Beta-lactam-related"/>
</dbReference>
<proteinExistence type="predicted"/>
<dbReference type="InterPro" id="IPR012338">
    <property type="entry name" value="Beta-lactam/transpept-like"/>
</dbReference>
<dbReference type="SUPFAM" id="SSF56601">
    <property type="entry name" value="beta-lactamase/transpeptidase-like"/>
    <property type="match status" value="1"/>
</dbReference>
<accession>A0A6G1JDX3</accession>
<dbReference type="InterPro" id="IPR050789">
    <property type="entry name" value="Diverse_Enzym_Activities"/>
</dbReference>
<reference evidence="3" key="1">
    <citation type="journal article" date="2020" name="Stud. Mycol.">
        <title>101 Dothideomycetes genomes: a test case for predicting lifestyles and emergence of pathogens.</title>
        <authorList>
            <person name="Haridas S."/>
            <person name="Albert R."/>
            <person name="Binder M."/>
            <person name="Bloem J."/>
            <person name="Labutti K."/>
            <person name="Salamov A."/>
            <person name="Andreopoulos B."/>
            <person name="Baker S."/>
            <person name="Barry K."/>
            <person name="Bills G."/>
            <person name="Bluhm B."/>
            <person name="Cannon C."/>
            <person name="Castanera R."/>
            <person name="Culley D."/>
            <person name="Daum C."/>
            <person name="Ezra D."/>
            <person name="Gonzalez J."/>
            <person name="Henrissat B."/>
            <person name="Kuo A."/>
            <person name="Liang C."/>
            <person name="Lipzen A."/>
            <person name="Lutzoni F."/>
            <person name="Magnuson J."/>
            <person name="Mondo S."/>
            <person name="Nolan M."/>
            <person name="Ohm R."/>
            <person name="Pangilinan J."/>
            <person name="Park H.-J."/>
            <person name="Ramirez L."/>
            <person name="Alfaro M."/>
            <person name="Sun H."/>
            <person name="Tritt A."/>
            <person name="Yoshinaga Y."/>
            <person name="Zwiers L.-H."/>
            <person name="Turgeon B."/>
            <person name="Goodwin S."/>
            <person name="Spatafora J."/>
            <person name="Crous P."/>
            <person name="Grigoriev I."/>
        </authorList>
    </citation>
    <scope>NUCLEOTIDE SEQUENCE</scope>
    <source>
        <strain evidence="3">CBS 122367</strain>
    </source>
</reference>
<keyword evidence="4" id="KW-1185">Reference proteome</keyword>
<feature type="domain" description="Beta-lactamase-related" evidence="1">
    <location>
        <begin position="73"/>
        <end position="378"/>
    </location>
</feature>
<evidence type="ECO:0000259" key="2">
    <source>
        <dbReference type="Pfam" id="PF11954"/>
    </source>
</evidence>
<dbReference type="AlphaFoldDB" id="A0A6G1JDX3"/>
<feature type="domain" description="Peptidase S12 Pab87-related C-terminal" evidence="2">
    <location>
        <begin position="430"/>
        <end position="513"/>
    </location>
</feature>
<gene>
    <name evidence="3" type="ORF">K458DRAFT_440093</name>
</gene>
<dbReference type="Pfam" id="PF11954">
    <property type="entry name" value="DUF3471"/>
    <property type="match status" value="1"/>
</dbReference>
<protein>
    <submittedName>
        <fullName evidence="3">Beta-lactamase/transpeptidase-like protein</fullName>
    </submittedName>
</protein>
<dbReference type="Gene3D" id="3.40.710.10">
    <property type="entry name" value="DD-peptidase/beta-lactamase superfamily"/>
    <property type="match status" value="2"/>
</dbReference>
<dbReference type="OrthoDB" id="5946976at2759"/>
<dbReference type="Pfam" id="PF00144">
    <property type="entry name" value="Beta-lactamase"/>
    <property type="match status" value="1"/>
</dbReference>
<sequence length="543" mass="59865">MWCDEVGMKGVVAVSWAIFVSHQRCGLLDHSSPPTANTVPHWTTNRNIFLFCDPGYISHTERRWHEHFHILSGAPALSLGVFHQGRIPHTAHFGRKDASQPGPPDDDSIYHVASLLKILTVSAVAKIVHDGRMDWDVPVREYLPEFHRDDEIGRSTTIRDLVANWTGLPVAGFFWTRQNSELLLDKGEMVRLACHLEAVKTFPAVIGKPFSIFIQESLVNQLGLKNTTYDIPRGDNVAVPHAVRDDGVATKIEINSWTDESGITAGAGGKAAHGLDTTPASPFTNLRTIFEPHVKVGNSKLGDQGYCLGLYRTKLPGNLSITSWNLPLFGDKIQPFGSLLSGVEVYHHTMTILSFLGSMSLVLKSNSGVVVLTNATPKLDPTDLSAQCLLGVLLGERRPSMVPMAELGPSMPMVMYEQVALFLEGNRTSDLPSLSLHTYAGIYFNSAGNFFIHVSAKKTGLHLVIQGKQRVAYGLHPYHGDMFSWPVSREKELCNNAMWPVLFSGFHKVTFQVTLSISQSLMWHHDSSAAPEVSIKDTARSCL</sequence>
<dbReference type="Gene3D" id="2.40.128.600">
    <property type="match status" value="1"/>
</dbReference>
<dbReference type="InterPro" id="IPR021860">
    <property type="entry name" value="Peptidase_S12_Pab87-rel_C"/>
</dbReference>